<keyword evidence="2" id="KW-1185">Reference proteome</keyword>
<sequence>MKALLRADGKTVTELAHRNLGHKLRKLISALESTLSWPAIWIKIRAASGLPEDEFEDLFDWLAAWHAEPSYSRYVQTGQYDILDPEPLLRAVEQLQIDGRAITITASKRENE</sequence>
<organism evidence="1 2">
    <name type="scientific">Pontivivens nitratireducens</name>
    <dbReference type="NCBI Taxonomy" id="2758038"/>
    <lineage>
        <taxon>Bacteria</taxon>
        <taxon>Pseudomonadati</taxon>
        <taxon>Pseudomonadota</taxon>
        <taxon>Alphaproteobacteria</taxon>
        <taxon>Rhodobacterales</taxon>
        <taxon>Paracoccaceae</taxon>
        <taxon>Pontivivens</taxon>
    </lineage>
</organism>
<dbReference type="Proteomes" id="UP000500791">
    <property type="component" value="Chromosome"/>
</dbReference>
<name>A0A6G7VMX4_9RHOB</name>
<reference evidence="1 2" key="1">
    <citation type="submission" date="2020-03" db="EMBL/GenBank/DDBJ databases">
        <title>Complete genome sequence of Monaibacterium sp. ALG8 with diverse plasmids.</title>
        <authorList>
            <person name="Sun C."/>
        </authorList>
    </citation>
    <scope>NUCLEOTIDE SEQUENCE [LARGE SCALE GENOMIC DNA]</scope>
    <source>
        <strain evidence="1 2">ALG8</strain>
    </source>
</reference>
<evidence type="ECO:0000313" key="1">
    <source>
        <dbReference type="EMBL" id="QIK41198.1"/>
    </source>
</evidence>
<gene>
    <name evidence="1" type="ORF">G8E03_10700</name>
</gene>
<dbReference type="EMBL" id="CP049811">
    <property type="protein sequence ID" value="QIK41198.1"/>
    <property type="molecule type" value="Genomic_DNA"/>
</dbReference>
<dbReference type="AlphaFoldDB" id="A0A6G7VMX4"/>
<proteinExistence type="predicted"/>
<protein>
    <submittedName>
        <fullName evidence="1">Uncharacterized protein</fullName>
    </submittedName>
</protein>
<dbReference type="KEGG" id="mon:G8E03_10700"/>
<accession>A0A6G7VMX4</accession>
<evidence type="ECO:0000313" key="2">
    <source>
        <dbReference type="Proteomes" id="UP000500791"/>
    </source>
</evidence>